<keyword evidence="8 9" id="KW-0472">Membrane</keyword>
<dbReference type="EMBL" id="JAVIFY010000001">
    <property type="protein sequence ID" value="MDQ9090428.1"/>
    <property type="molecule type" value="Genomic_DNA"/>
</dbReference>
<keyword evidence="6 9" id="KW-0812">Transmembrane</keyword>
<evidence type="ECO:0000256" key="4">
    <source>
        <dbReference type="ARBA" id="ARBA00022475"/>
    </source>
</evidence>
<gene>
    <name evidence="11" type="ORF">RC083_02335</name>
</gene>
<reference evidence="11 12" key="1">
    <citation type="submission" date="2023-08" db="EMBL/GenBank/DDBJ databases">
        <title>Pseudoalteromonas haloplanktis LL1 genome.</title>
        <authorList>
            <person name="Wu S."/>
        </authorList>
    </citation>
    <scope>NUCLEOTIDE SEQUENCE [LARGE SCALE GENOMIC DNA]</scope>
    <source>
        <strain evidence="11 12">LL1</strain>
    </source>
</reference>
<name>A0ABU1B798_PSEHA</name>
<dbReference type="Gene3D" id="1.20.1250.20">
    <property type="entry name" value="MFS general substrate transporter like domains"/>
    <property type="match status" value="2"/>
</dbReference>
<dbReference type="InterPro" id="IPR036259">
    <property type="entry name" value="MFS_trans_sf"/>
</dbReference>
<feature type="transmembrane region" description="Helical" evidence="9">
    <location>
        <begin position="143"/>
        <end position="163"/>
    </location>
</feature>
<comment type="caution">
    <text evidence="11">The sequence shown here is derived from an EMBL/GenBank/DDBJ whole genome shotgun (WGS) entry which is preliminary data.</text>
</comment>
<feature type="transmembrane region" description="Helical" evidence="9">
    <location>
        <begin position="333"/>
        <end position="358"/>
    </location>
</feature>
<dbReference type="PANTHER" id="PTHR23535">
    <property type="entry name" value="SUGAR EFFLUX TRANSPORTER A-RELATED"/>
    <property type="match status" value="1"/>
</dbReference>
<evidence type="ECO:0000256" key="9">
    <source>
        <dbReference type="SAM" id="Phobius"/>
    </source>
</evidence>
<feature type="transmembrane region" description="Helical" evidence="9">
    <location>
        <begin position="100"/>
        <end position="122"/>
    </location>
</feature>
<feature type="transmembrane region" description="Helical" evidence="9">
    <location>
        <begin position="246"/>
        <end position="263"/>
    </location>
</feature>
<sequence>MKSIFKQYGVVFILLSLLTGLIGAFVNPLMSLFIVEGLQSPPIYLGVYTTGVTLMGILFSQWLGGLADKGVSAKKMFMIAVSGMGMALVVFANATSFWQVFAAGVLLLSMGNAAIPQVMTIARQWADQQAHIDITQFNTRLRAAISFAWVAGPPLGYLLASGVAFSRSFYTAATFALLALIFAMKFLPSTDANDRAKKAEPNQPINLSFWALGAAITFGSIGNIMYASALPLYTINELGFANNMPGIFMGMVALIEIPVMLYTAKLSKRITKTTLLGFAFSCAILFYLGVFFANQVWQFFILQGVNAIFYGIFAGIGLTILQEQLPSRIGFTSAFYGNAIKVGVMLGTASTGLIAQWFSFRFATLGSLIAASLALSCLLLFSYLKRQESESQGQLLAQNVI</sequence>
<dbReference type="CDD" id="cd17471">
    <property type="entry name" value="MFS_Set"/>
    <property type="match status" value="1"/>
</dbReference>
<dbReference type="SUPFAM" id="SSF103473">
    <property type="entry name" value="MFS general substrate transporter"/>
    <property type="match status" value="1"/>
</dbReference>
<evidence type="ECO:0000256" key="3">
    <source>
        <dbReference type="ARBA" id="ARBA00022448"/>
    </source>
</evidence>
<dbReference type="InterPro" id="IPR011701">
    <property type="entry name" value="MFS"/>
</dbReference>
<keyword evidence="12" id="KW-1185">Reference proteome</keyword>
<dbReference type="Pfam" id="PF07690">
    <property type="entry name" value="MFS_1"/>
    <property type="match status" value="1"/>
</dbReference>
<dbReference type="RefSeq" id="WP_138554461.1">
    <property type="nucleotide sequence ID" value="NZ_JAVIFY010000001.1"/>
</dbReference>
<feature type="transmembrane region" description="Helical" evidence="9">
    <location>
        <begin position="12"/>
        <end position="35"/>
    </location>
</feature>
<feature type="transmembrane region" description="Helical" evidence="9">
    <location>
        <begin position="169"/>
        <end position="187"/>
    </location>
</feature>
<evidence type="ECO:0000313" key="12">
    <source>
        <dbReference type="Proteomes" id="UP001226574"/>
    </source>
</evidence>
<evidence type="ECO:0000256" key="1">
    <source>
        <dbReference type="ARBA" id="ARBA00004651"/>
    </source>
</evidence>
<dbReference type="PROSITE" id="PS50850">
    <property type="entry name" value="MFS"/>
    <property type="match status" value="1"/>
</dbReference>
<evidence type="ECO:0000256" key="6">
    <source>
        <dbReference type="ARBA" id="ARBA00022692"/>
    </source>
</evidence>
<feature type="transmembrane region" description="Helical" evidence="9">
    <location>
        <begin position="275"/>
        <end position="293"/>
    </location>
</feature>
<keyword evidence="3" id="KW-0813">Transport</keyword>
<keyword evidence="4" id="KW-1003">Cell membrane</keyword>
<feature type="domain" description="Major facilitator superfamily (MFS) profile" evidence="10">
    <location>
        <begin position="4"/>
        <end position="389"/>
    </location>
</feature>
<organism evidence="11 12">
    <name type="scientific">Pseudoalteromonas haloplanktis</name>
    <name type="common">Alteromonas haloplanktis</name>
    <dbReference type="NCBI Taxonomy" id="228"/>
    <lineage>
        <taxon>Bacteria</taxon>
        <taxon>Pseudomonadati</taxon>
        <taxon>Pseudomonadota</taxon>
        <taxon>Gammaproteobacteria</taxon>
        <taxon>Alteromonadales</taxon>
        <taxon>Pseudoalteromonadaceae</taxon>
        <taxon>Pseudoalteromonas</taxon>
    </lineage>
</organism>
<evidence type="ECO:0000313" key="11">
    <source>
        <dbReference type="EMBL" id="MDQ9090428.1"/>
    </source>
</evidence>
<keyword evidence="7 9" id="KW-1133">Transmembrane helix</keyword>
<dbReference type="PANTHER" id="PTHR23535:SF2">
    <property type="entry name" value="SUGAR EFFLUX TRANSPORTER A-RELATED"/>
    <property type="match status" value="1"/>
</dbReference>
<feature type="transmembrane region" description="Helical" evidence="9">
    <location>
        <begin position="299"/>
        <end position="321"/>
    </location>
</feature>
<feature type="transmembrane region" description="Helical" evidence="9">
    <location>
        <begin position="41"/>
        <end position="64"/>
    </location>
</feature>
<protein>
    <submittedName>
        <fullName evidence="11">Sugar efflux transporter</fullName>
    </submittedName>
</protein>
<feature type="transmembrane region" description="Helical" evidence="9">
    <location>
        <begin position="76"/>
        <end position="94"/>
    </location>
</feature>
<evidence type="ECO:0000259" key="10">
    <source>
        <dbReference type="PROSITE" id="PS50850"/>
    </source>
</evidence>
<dbReference type="InterPro" id="IPR020846">
    <property type="entry name" value="MFS_dom"/>
</dbReference>
<feature type="transmembrane region" description="Helical" evidence="9">
    <location>
        <begin position="364"/>
        <end position="384"/>
    </location>
</feature>
<comment type="subcellular location">
    <subcellularLocation>
        <location evidence="1">Cell membrane</location>
        <topology evidence="1">Multi-pass membrane protein</topology>
    </subcellularLocation>
</comment>
<evidence type="ECO:0000256" key="5">
    <source>
        <dbReference type="ARBA" id="ARBA00022597"/>
    </source>
</evidence>
<feature type="transmembrane region" description="Helical" evidence="9">
    <location>
        <begin position="207"/>
        <end position="226"/>
    </location>
</feature>
<dbReference type="Proteomes" id="UP001226574">
    <property type="component" value="Unassembled WGS sequence"/>
</dbReference>
<comment type="similarity">
    <text evidence="2">Belongs to the major facilitator superfamily. Set transporter family.</text>
</comment>
<evidence type="ECO:0000256" key="8">
    <source>
        <dbReference type="ARBA" id="ARBA00023136"/>
    </source>
</evidence>
<evidence type="ECO:0000256" key="2">
    <source>
        <dbReference type="ARBA" id="ARBA00006523"/>
    </source>
</evidence>
<keyword evidence="5" id="KW-0762">Sugar transport</keyword>
<accession>A0ABU1B798</accession>
<proteinExistence type="inferred from homology"/>
<evidence type="ECO:0000256" key="7">
    <source>
        <dbReference type="ARBA" id="ARBA00022989"/>
    </source>
</evidence>